<evidence type="ECO:0000256" key="2">
    <source>
        <dbReference type="SAM" id="MobiDB-lite"/>
    </source>
</evidence>
<dbReference type="PANTHER" id="PTHR15462">
    <property type="entry name" value="SERINE PROTEASE"/>
    <property type="match status" value="1"/>
</dbReference>
<sequence length="311" mass="31346">MRWFGRAGVLGAGGAALACLTAFWLSSMGTVERPAVGAGSAHDVVRTATAHGGPADRAGAPPGARRAGSGPLAWPTPGGAGRVAPTASPKPSAPPPAYPPTYRVGTVLHLAEQPSHYCTGSVVDSPHRDLVITAAHCVHGGAGGSYLTGLGFAPGVGEDGTEPAGVWRVSSAFVAPSWVWETDPDADVAFLVIEPLHGREIEDVVGGNPVAFGRGPGPVRLTGYPRDVDTPVVCDGTATAPAPDRLRVYCPGFSGGTSGSPWLAGARADGSGSVVGVVGGYLGGGTVPYLSYSSVFGQQVRDLYQEAVADS</sequence>
<keyword evidence="5" id="KW-1185">Reference proteome</keyword>
<dbReference type="InterPro" id="IPR050966">
    <property type="entry name" value="Glutamyl_endopeptidase"/>
</dbReference>
<evidence type="ECO:0000313" key="4">
    <source>
        <dbReference type="EMBL" id="MBY8888332.1"/>
    </source>
</evidence>
<dbReference type="Gene3D" id="2.40.10.10">
    <property type="entry name" value="Trypsin-like serine proteases"/>
    <property type="match status" value="2"/>
</dbReference>
<dbReference type="InterPro" id="IPR001254">
    <property type="entry name" value="Trypsin_dom"/>
</dbReference>
<feature type="region of interest" description="Disordered" evidence="2">
    <location>
        <begin position="50"/>
        <end position="97"/>
    </location>
</feature>
<organism evidence="4 5">
    <name type="scientific">Streptantibioticus parmotrematis</name>
    <dbReference type="NCBI Taxonomy" id="2873249"/>
    <lineage>
        <taxon>Bacteria</taxon>
        <taxon>Bacillati</taxon>
        <taxon>Actinomycetota</taxon>
        <taxon>Actinomycetes</taxon>
        <taxon>Kitasatosporales</taxon>
        <taxon>Streptomycetaceae</taxon>
        <taxon>Streptantibioticus</taxon>
    </lineage>
</organism>
<keyword evidence="4" id="KW-0645">Protease</keyword>
<dbReference type="Proteomes" id="UP001198565">
    <property type="component" value="Unassembled WGS sequence"/>
</dbReference>
<dbReference type="Pfam" id="PF13365">
    <property type="entry name" value="Trypsin_2"/>
    <property type="match status" value="1"/>
</dbReference>
<dbReference type="InterPro" id="IPR018114">
    <property type="entry name" value="TRYPSIN_HIS"/>
</dbReference>
<dbReference type="RefSeq" id="WP_222981056.1">
    <property type="nucleotide sequence ID" value="NZ_JAINVZ010000023.1"/>
</dbReference>
<dbReference type="InterPro" id="IPR009003">
    <property type="entry name" value="Peptidase_S1_PA"/>
</dbReference>
<keyword evidence="4" id="KW-0378">Hydrolase</keyword>
<dbReference type="PROSITE" id="PS00134">
    <property type="entry name" value="TRYPSIN_HIS"/>
    <property type="match status" value="1"/>
</dbReference>
<accession>A0ABS7R2S6</accession>
<name>A0ABS7R2S6_9ACTN</name>
<dbReference type="EMBL" id="JAINVZ010000023">
    <property type="protein sequence ID" value="MBY8888332.1"/>
    <property type="molecule type" value="Genomic_DNA"/>
</dbReference>
<protein>
    <submittedName>
        <fullName evidence="4">Serine protease</fullName>
    </submittedName>
</protein>
<gene>
    <name evidence="4" type="ORF">K7472_26340</name>
</gene>
<evidence type="ECO:0000259" key="3">
    <source>
        <dbReference type="PROSITE" id="PS50240"/>
    </source>
</evidence>
<evidence type="ECO:0000256" key="1">
    <source>
        <dbReference type="ARBA" id="ARBA00022729"/>
    </source>
</evidence>
<comment type="caution">
    <text evidence="4">The sequence shown here is derived from an EMBL/GenBank/DDBJ whole genome shotgun (WGS) entry which is preliminary data.</text>
</comment>
<evidence type="ECO:0000313" key="5">
    <source>
        <dbReference type="Proteomes" id="UP001198565"/>
    </source>
</evidence>
<dbReference type="PROSITE" id="PS50240">
    <property type="entry name" value="TRYPSIN_DOM"/>
    <property type="match status" value="1"/>
</dbReference>
<dbReference type="SUPFAM" id="SSF50494">
    <property type="entry name" value="Trypsin-like serine proteases"/>
    <property type="match status" value="1"/>
</dbReference>
<dbReference type="GO" id="GO:0008233">
    <property type="term" value="F:peptidase activity"/>
    <property type="evidence" value="ECO:0007669"/>
    <property type="project" value="UniProtKB-KW"/>
</dbReference>
<dbReference type="InterPro" id="IPR043504">
    <property type="entry name" value="Peptidase_S1_PA_chymotrypsin"/>
</dbReference>
<reference evidence="4 5" key="1">
    <citation type="submission" date="2021-08" db="EMBL/GenBank/DDBJ databases">
        <title>Streptomyces sp. PTM05 isolated from lichen.</title>
        <authorList>
            <person name="Somphong A."/>
            <person name="Phongsopitanun W."/>
            <person name="Tanasupawat S."/>
        </authorList>
    </citation>
    <scope>NUCLEOTIDE SEQUENCE [LARGE SCALE GENOMIC DNA]</scope>
    <source>
        <strain evidence="4 5">Ptm05</strain>
    </source>
</reference>
<dbReference type="PANTHER" id="PTHR15462:SF8">
    <property type="entry name" value="SERINE PROTEASE"/>
    <property type="match status" value="1"/>
</dbReference>
<proteinExistence type="predicted"/>
<keyword evidence="1" id="KW-0732">Signal</keyword>
<feature type="domain" description="Peptidase S1" evidence="3">
    <location>
        <begin position="76"/>
        <end position="311"/>
    </location>
</feature>
<dbReference type="PROSITE" id="PS51257">
    <property type="entry name" value="PROKAR_LIPOPROTEIN"/>
    <property type="match status" value="1"/>
</dbReference>
<dbReference type="GO" id="GO:0006508">
    <property type="term" value="P:proteolysis"/>
    <property type="evidence" value="ECO:0007669"/>
    <property type="project" value="UniProtKB-KW"/>
</dbReference>
<feature type="compositionally biased region" description="Low complexity" evidence="2">
    <location>
        <begin position="50"/>
        <end position="71"/>
    </location>
</feature>